<gene>
    <name evidence="1" type="ORF">AS594_01150</name>
</gene>
<dbReference type="Proteomes" id="UP000095759">
    <property type="component" value="Unassembled WGS sequence"/>
</dbReference>
<evidence type="ECO:0000313" key="2">
    <source>
        <dbReference type="Proteomes" id="UP000095759"/>
    </source>
</evidence>
<dbReference type="AlphaFoldDB" id="A0A1E5P1R8"/>
<organism evidence="1 2">
    <name type="scientific">Streptomyces agglomeratus</name>
    <dbReference type="NCBI Taxonomy" id="285458"/>
    <lineage>
        <taxon>Bacteria</taxon>
        <taxon>Bacillati</taxon>
        <taxon>Actinomycetota</taxon>
        <taxon>Actinomycetes</taxon>
        <taxon>Kitasatosporales</taxon>
        <taxon>Streptomycetaceae</taxon>
        <taxon>Streptomyces</taxon>
    </lineage>
</organism>
<dbReference type="EMBL" id="MEHJ01000001">
    <property type="protein sequence ID" value="OEJ23314.1"/>
    <property type="molecule type" value="Genomic_DNA"/>
</dbReference>
<name>A0A1E5P1R8_9ACTN</name>
<evidence type="ECO:0000313" key="1">
    <source>
        <dbReference type="EMBL" id="OEJ23314.1"/>
    </source>
</evidence>
<accession>A0A1E5P1R8</accession>
<proteinExistence type="predicted"/>
<keyword evidence="2" id="KW-1185">Reference proteome</keyword>
<reference evidence="1 2" key="1">
    <citation type="submission" date="2016-08" db="EMBL/GenBank/DDBJ databases">
        <title>Complete genome sequence of Streptomyces agglomeratus strain 6-3-2, a novel anti-MRSA actinomycete isolated from Wuli of Tebit, China.</title>
        <authorList>
            <person name="Chen X."/>
        </authorList>
    </citation>
    <scope>NUCLEOTIDE SEQUENCE [LARGE SCALE GENOMIC DNA]</scope>
    <source>
        <strain evidence="1 2">6-3-2</strain>
    </source>
</reference>
<protein>
    <submittedName>
        <fullName evidence="1">Uncharacterized protein</fullName>
    </submittedName>
</protein>
<sequence length="63" mass="7252">MPWGKSRVLKGERRHSVQQAAIRRGGMAVATVWRCGTYGRAVWFPNVDRSMLSRGERIGRPRR</sequence>
<comment type="caution">
    <text evidence="1">The sequence shown here is derived from an EMBL/GenBank/DDBJ whole genome shotgun (WGS) entry which is preliminary data.</text>
</comment>